<evidence type="ECO:0000256" key="5">
    <source>
        <dbReference type="ARBA" id="ARBA00023134"/>
    </source>
</evidence>
<keyword evidence="2 8" id="KW-0479">Metal-binding</keyword>
<dbReference type="InterPro" id="IPR027417">
    <property type="entry name" value="P-loop_NTPase"/>
</dbReference>
<reference evidence="11" key="2">
    <citation type="journal article" date="2021" name="PeerJ">
        <title>Extensive microbial diversity within the chicken gut microbiome revealed by metagenomics and culture.</title>
        <authorList>
            <person name="Gilroy R."/>
            <person name="Ravi A."/>
            <person name="Getino M."/>
            <person name="Pursley I."/>
            <person name="Horton D.L."/>
            <person name="Alikhan N.F."/>
            <person name="Baker D."/>
            <person name="Gharbi K."/>
            <person name="Hall N."/>
            <person name="Watson M."/>
            <person name="Adriaenssens E.M."/>
            <person name="Foster-Nyarko E."/>
            <person name="Jarju S."/>
            <person name="Secka A."/>
            <person name="Antonio M."/>
            <person name="Oren A."/>
            <person name="Chaudhuri R.R."/>
            <person name="La Ragione R."/>
            <person name="Hildebrand F."/>
            <person name="Pallen M.J."/>
        </authorList>
    </citation>
    <scope>NUCLEOTIDE SEQUENCE</scope>
    <source>
        <strain evidence="11">ChiSxjej2B14-8506</strain>
    </source>
</reference>
<dbReference type="GO" id="GO:0043022">
    <property type="term" value="F:ribosome binding"/>
    <property type="evidence" value="ECO:0007669"/>
    <property type="project" value="TreeGrafter"/>
</dbReference>
<evidence type="ECO:0000259" key="10">
    <source>
        <dbReference type="PROSITE" id="PS51705"/>
    </source>
</evidence>
<dbReference type="PRINTS" id="PR00326">
    <property type="entry name" value="GTP1OBG"/>
</dbReference>
<dbReference type="Gene3D" id="3.40.50.300">
    <property type="entry name" value="P-loop containing nucleotide triphosphate hydrolases"/>
    <property type="match status" value="1"/>
</dbReference>
<dbReference type="PANTHER" id="PTHR10229">
    <property type="entry name" value="GTP-BINDING PROTEIN HFLX"/>
    <property type="match status" value="1"/>
</dbReference>
<evidence type="ECO:0000256" key="1">
    <source>
        <dbReference type="ARBA" id="ARBA00022490"/>
    </source>
</evidence>
<dbReference type="Pfam" id="PF01926">
    <property type="entry name" value="MMR_HSR1"/>
    <property type="match status" value="1"/>
</dbReference>
<feature type="domain" description="Hflx-type G" evidence="10">
    <location>
        <begin position="206"/>
        <end position="366"/>
    </location>
</feature>
<evidence type="ECO:0000256" key="7">
    <source>
        <dbReference type="PIRSR" id="PIRSR006809-1"/>
    </source>
</evidence>
<keyword evidence="9" id="KW-0175">Coiled coil</keyword>
<protein>
    <recommendedName>
        <fullName evidence="6">GTPase HflX</fullName>
    </recommendedName>
    <alternativeName>
        <fullName evidence="6">GTP-binding protein HflX</fullName>
    </alternativeName>
</protein>
<evidence type="ECO:0000313" key="12">
    <source>
        <dbReference type="Proteomes" id="UP000824123"/>
    </source>
</evidence>
<comment type="subcellular location">
    <subcellularLocation>
        <location evidence="6">Cytoplasm</location>
    </subcellularLocation>
    <text evidence="6">May associate with membranes.</text>
</comment>
<evidence type="ECO:0000256" key="9">
    <source>
        <dbReference type="SAM" id="Coils"/>
    </source>
</evidence>
<evidence type="ECO:0000256" key="3">
    <source>
        <dbReference type="ARBA" id="ARBA00022741"/>
    </source>
</evidence>
<proteinExistence type="inferred from homology"/>
<comment type="function">
    <text evidence="6">GTPase that associates with the 50S ribosomal subunit and may have a role during protein synthesis or ribosome biogenesis.</text>
</comment>
<dbReference type="Pfam" id="PF16360">
    <property type="entry name" value="GTP-bdg_M"/>
    <property type="match status" value="1"/>
</dbReference>
<keyword evidence="4 8" id="KW-0460">Magnesium</keyword>
<dbReference type="GO" id="GO:0046872">
    <property type="term" value="F:metal ion binding"/>
    <property type="evidence" value="ECO:0007669"/>
    <property type="project" value="UniProtKB-KW"/>
</dbReference>
<dbReference type="NCBIfam" id="TIGR03156">
    <property type="entry name" value="GTP_HflX"/>
    <property type="match status" value="1"/>
</dbReference>
<name>A0A9D1LQX3_9FIRM</name>
<dbReference type="Gene3D" id="6.10.250.2860">
    <property type="match status" value="1"/>
</dbReference>
<feature type="binding site" evidence="7">
    <location>
        <begin position="212"/>
        <end position="219"/>
    </location>
    <ligand>
        <name>GTP</name>
        <dbReference type="ChEBI" id="CHEBI:37565"/>
    </ligand>
</feature>
<reference evidence="11" key="1">
    <citation type="submission" date="2020-10" db="EMBL/GenBank/DDBJ databases">
        <authorList>
            <person name="Gilroy R."/>
        </authorList>
    </citation>
    <scope>NUCLEOTIDE SEQUENCE</scope>
    <source>
        <strain evidence="11">ChiSxjej2B14-8506</strain>
    </source>
</reference>
<dbReference type="HAMAP" id="MF_00900">
    <property type="entry name" value="GTPase_HflX"/>
    <property type="match status" value="1"/>
</dbReference>
<comment type="subunit">
    <text evidence="6">Monomer. Associates with the 50S ribosomal subunit.</text>
</comment>
<evidence type="ECO:0000256" key="6">
    <source>
        <dbReference type="HAMAP-Rule" id="MF_00900"/>
    </source>
</evidence>
<dbReference type="Pfam" id="PF13167">
    <property type="entry name" value="GTP-bdg_N"/>
    <property type="match status" value="1"/>
</dbReference>
<dbReference type="InterPro" id="IPR006073">
    <property type="entry name" value="GTP-bd"/>
</dbReference>
<feature type="binding site" evidence="8">
    <location>
        <position position="219"/>
    </location>
    <ligand>
        <name>Mg(2+)</name>
        <dbReference type="ChEBI" id="CHEBI:18420"/>
    </ligand>
</feature>
<sequence>MHEIALADGRVRASSGIDDAQERALLVSVDSAESLSELAALADTAGALVIECVLQRLPKPDPATYIGSGKVEQLALNAQALDVDICIFDDELTGAQLRNLEERLGVKCIDRTGLILDIFAQRARSSEGKLQVELAQLQYRLPRLMGQGTALSRLAGGIGTRGPGESKLEQDRRYIRRRIADVNESLRELESRRELQRRQRQKNGVPLVALVGYTNAGKSTLLNHLAGADVLAEDKLFATLDTTTRKLELPDNQSCLIIDTVGFINKLPHELVSAFRATLEEVVQADVLVVVSDAANPECQQQRRVVAEVLTQLGAGDKPTIEAYNKCDLLTERPPLPRGQLYVSARTGEGLDELTREIQRRAAALLHRVRILVPYAQGQLVSRIHAQGKVISEEYTDEGTLLTALLDAIALERVARELPPGSVLPANEREDNA</sequence>
<dbReference type="Proteomes" id="UP000824123">
    <property type="component" value="Unassembled WGS sequence"/>
</dbReference>
<keyword evidence="5 6" id="KW-0342">GTP-binding</keyword>
<dbReference type="Pfam" id="PF19275">
    <property type="entry name" value="HflX_C"/>
    <property type="match status" value="1"/>
</dbReference>
<dbReference type="PANTHER" id="PTHR10229:SF0">
    <property type="entry name" value="GTP-BINDING PROTEIN 6-RELATED"/>
    <property type="match status" value="1"/>
</dbReference>
<evidence type="ECO:0000256" key="8">
    <source>
        <dbReference type="PIRSR" id="PIRSR006809-2"/>
    </source>
</evidence>
<keyword evidence="3 6" id="KW-0547">Nucleotide-binding</keyword>
<dbReference type="PROSITE" id="PS51705">
    <property type="entry name" value="G_HFLX"/>
    <property type="match status" value="1"/>
</dbReference>
<feature type="coiled-coil region" evidence="9">
    <location>
        <begin position="172"/>
        <end position="199"/>
    </location>
</feature>
<feature type="binding site" evidence="7">
    <location>
        <begin position="344"/>
        <end position="346"/>
    </location>
    <ligand>
        <name>GTP</name>
        <dbReference type="ChEBI" id="CHEBI:37565"/>
    </ligand>
</feature>
<dbReference type="GO" id="GO:0005525">
    <property type="term" value="F:GTP binding"/>
    <property type="evidence" value="ECO:0007669"/>
    <property type="project" value="UniProtKB-UniRule"/>
</dbReference>
<evidence type="ECO:0000256" key="4">
    <source>
        <dbReference type="ARBA" id="ARBA00022842"/>
    </source>
</evidence>
<dbReference type="Gene3D" id="3.40.50.11060">
    <property type="entry name" value="GTPase HflX, N-terminal domain"/>
    <property type="match status" value="1"/>
</dbReference>
<feature type="binding site" evidence="7">
    <location>
        <begin position="259"/>
        <end position="262"/>
    </location>
    <ligand>
        <name>GTP</name>
        <dbReference type="ChEBI" id="CHEBI:37565"/>
    </ligand>
</feature>
<feature type="binding site" evidence="8">
    <location>
        <position position="239"/>
    </location>
    <ligand>
        <name>Mg(2+)</name>
        <dbReference type="ChEBI" id="CHEBI:18420"/>
    </ligand>
</feature>
<feature type="binding site" evidence="7">
    <location>
        <begin position="237"/>
        <end position="241"/>
    </location>
    <ligand>
        <name>GTP</name>
        <dbReference type="ChEBI" id="CHEBI:37565"/>
    </ligand>
</feature>
<feature type="binding site" evidence="7">
    <location>
        <begin position="325"/>
        <end position="328"/>
    </location>
    <ligand>
        <name>GTP</name>
        <dbReference type="ChEBI" id="CHEBI:37565"/>
    </ligand>
</feature>
<dbReference type="PIRSF" id="PIRSF006809">
    <property type="entry name" value="GTP-binding_hflX_prd"/>
    <property type="match status" value="1"/>
</dbReference>
<dbReference type="InterPro" id="IPR045498">
    <property type="entry name" value="HflX_C"/>
</dbReference>
<evidence type="ECO:0000313" key="11">
    <source>
        <dbReference type="EMBL" id="HIU46428.1"/>
    </source>
</evidence>
<dbReference type="AlphaFoldDB" id="A0A9D1LQX3"/>
<dbReference type="FunFam" id="3.40.50.11060:FF:000001">
    <property type="entry name" value="GTPase HflX"/>
    <property type="match status" value="1"/>
</dbReference>
<dbReference type="InterPro" id="IPR030394">
    <property type="entry name" value="G_HFLX_dom"/>
</dbReference>
<dbReference type="InterPro" id="IPR016496">
    <property type="entry name" value="GTPase_HflX"/>
</dbReference>
<dbReference type="SUPFAM" id="SSF52540">
    <property type="entry name" value="P-loop containing nucleoside triphosphate hydrolases"/>
    <property type="match status" value="1"/>
</dbReference>
<dbReference type="EMBL" id="DVNK01000027">
    <property type="protein sequence ID" value="HIU46428.1"/>
    <property type="molecule type" value="Genomic_DNA"/>
</dbReference>
<dbReference type="InterPro" id="IPR042108">
    <property type="entry name" value="GTPase_HflX_N_sf"/>
</dbReference>
<organism evidence="11 12">
    <name type="scientific">Candidatus Fimadaptatus faecigallinarum</name>
    <dbReference type="NCBI Taxonomy" id="2840814"/>
    <lineage>
        <taxon>Bacteria</taxon>
        <taxon>Bacillati</taxon>
        <taxon>Bacillota</taxon>
        <taxon>Clostridia</taxon>
        <taxon>Eubacteriales</taxon>
        <taxon>Candidatus Fimadaptatus</taxon>
    </lineage>
</organism>
<evidence type="ECO:0000256" key="2">
    <source>
        <dbReference type="ARBA" id="ARBA00022723"/>
    </source>
</evidence>
<gene>
    <name evidence="6 11" type="primary">hflX</name>
    <name evidence="11" type="ORF">IAC59_04145</name>
</gene>
<keyword evidence="1 6" id="KW-0963">Cytoplasm</keyword>
<dbReference type="CDD" id="cd01878">
    <property type="entry name" value="HflX"/>
    <property type="match status" value="1"/>
</dbReference>
<dbReference type="GO" id="GO:0003924">
    <property type="term" value="F:GTPase activity"/>
    <property type="evidence" value="ECO:0007669"/>
    <property type="project" value="UniProtKB-UniRule"/>
</dbReference>
<dbReference type="InterPro" id="IPR032305">
    <property type="entry name" value="GTP-bd_M"/>
</dbReference>
<comment type="caution">
    <text evidence="11">The sequence shown here is derived from an EMBL/GenBank/DDBJ whole genome shotgun (WGS) entry which is preliminary data.</text>
</comment>
<dbReference type="InterPro" id="IPR025121">
    <property type="entry name" value="GTPase_HflX_N"/>
</dbReference>
<comment type="cofactor">
    <cofactor evidence="8">
        <name>Mg(2+)</name>
        <dbReference type="ChEBI" id="CHEBI:18420"/>
    </cofactor>
</comment>
<dbReference type="GO" id="GO:0005737">
    <property type="term" value="C:cytoplasm"/>
    <property type="evidence" value="ECO:0007669"/>
    <property type="project" value="UniProtKB-SubCell"/>
</dbReference>
<comment type="similarity">
    <text evidence="6">Belongs to the TRAFAC class OBG-HflX-like GTPase superfamily. HflX GTPase family.</text>
</comment>
<accession>A0A9D1LQX3</accession>